<evidence type="ECO:0000256" key="1">
    <source>
        <dbReference type="ARBA" id="ARBA00009995"/>
    </source>
</evidence>
<evidence type="ECO:0000256" key="5">
    <source>
        <dbReference type="RuleBase" id="RU362057"/>
    </source>
</evidence>
<evidence type="ECO:0000313" key="6">
    <source>
        <dbReference type="EMBL" id="KAK7386189.1"/>
    </source>
</evidence>
<protein>
    <recommendedName>
        <fullName evidence="5">Glycosyltransferase</fullName>
        <ecNumber evidence="5">2.4.1.-</ecNumber>
    </recommendedName>
</protein>
<sequence>MEKAMHIAVIPGIGFSHLVPMLQFSRRLIELHPDFHVTCIVPSIGSLPDVSKFIFQTLPPNINTIFLPPVNLSDLPQGGSLAVQIHLAMSHSMPSIHEALKSLASDETETTLKAIIVDAFASEALDFAQEFNILSYFYFPTAATTLSALLYLPKLDEETSCEYRDLPHPIKVPGCVPLHGRDFYGPAQDRTSQVYKLLLQHAKRMRCIDGIFVNTFLEMEKSPLTALQDKDRGYPPVYPVGPIVQTGDDAKGLDFECLEWLEKQKVGSVLYVSFGSGGTLSQEQINELAYGLELSNHKFLWVVRAPNNTTPYAAYLGVQNDVDPLQFLPCGFLERTKEQGMVIPSWAPQVEVLGHSSVGGFLTHCGWNSTLESVIKGVPVITWPLFAEQRMNAVLLCECLKVGVRPKVNEKGLVEREEIAHVVKHLMEGKEGREMRKRMKELEEAATNSLKDGSSTNAFAEVAFKWEDLAGENKSF</sequence>
<dbReference type="PROSITE" id="PS00375">
    <property type="entry name" value="UDPGT"/>
    <property type="match status" value="1"/>
</dbReference>
<evidence type="ECO:0000256" key="4">
    <source>
        <dbReference type="RuleBase" id="RU003718"/>
    </source>
</evidence>
<evidence type="ECO:0000256" key="3">
    <source>
        <dbReference type="ARBA" id="ARBA00022679"/>
    </source>
</evidence>
<keyword evidence="7" id="KW-1185">Reference proteome</keyword>
<dbReference type="EC" id="2.4.1.-" evidence="5"/>
<comment type="similarity">
    <text evidence="1 4">Belongs to the UDP-glycosyltransferase family.</text>
</comment>
<proteinExistence type="inferred from homology"/>
<dbReference type="PANTHER" id="PTHR48045:SF6">
    <property type="entry name" value="UDP-GLUCOSYLTRANSFERASE FAMILY PROTEIN"/>
    <property type="match status" value="1"/>
</dbReference>
<dbReference type="PANTHER" id="PTHR48045">
    <property type="entry name" value="UDP-GLYCOSYLTRANSFERASE 72B1"/>
    <property type="match status" value="1"/>
</dbReference>
<dbReference type="AlphaFoldDB" id="A0AAN9XAG7"/>
<name>A0AAN9XAG7_PSOTE</name>
<dbReference type="Gene3D" id="3.40.50.2000">
    <property type="entry name" value="Glycogen Phosphorylase B"/>
    <property type="match status" value="2"/>
</dbReference>
<evidence type="ECO:0000256" key="2">
    <source>
        <dbReference type="ARBA" id="ARBA00022676"/>
    </source>
</evidence>
<dbReference type="FunFam" id="3.40.50.2000:FF:000054">
    <property type="entry name" value="Glycosyltransferase"/>
    <property type="match status" value="1"/>
</dbReference>
<keyword evidence="2 4" id="KW-0328">Glycosyltransferase</keyword>
<keyword evidence="3 4" id="KW-0808">Transferase</keyword>
<evidence type="ECO:0000313" key="7">
    <source>
        <dbReference type="Proteomes" id="UP001386955"/>
    </source>
</evidence>
<dbReference type="InterPro" id="IPR002213">
    <property type="entry name" value="UDP_glucos_trans"/>
</dbReference>
<comment type="caution">
    <text evidence="6">The sequence shown here is derived from an EMBL/GenBank/DDBJ whole genome shotgun (WGS) entry which is preliminary data.</text>
</comment>
<dbReference type="GO" id="GO:0008194">
    <property type="term" value="F:UDP-glycosyltransferase activity"/>
    <property type="evidence" value="ECO:0007669"/>
    <property type="project" value="InterPro"/>
</dbReference>
<dbReference type="FunFam" id="3.40.50.2000:FF:000051">
    <property type="entry name" value="Glycosyltransferase"/>
    <property type="match status" value="1"/>
</dbReference>
<dbReference type="CDD" id="cd03784">
    <property type="entry name" value="GT1_Gtf-like"/>
    <property type="match status" value="1"/>
</dbReference>
<dbReference type="SUPFAM" id="SSF53756">
    <property type="entry name" value="UDP-Glycosyltransferase/glycogen phosphorylase"/>
    <property type="match status" value="1"/>
</dbReference>
<accession>A0AAN9XAG7</accession>
<dbReference type="Pfam" id="PF00201">
    <property type="entry name" value="UDPGT"/>
    <property type="match status" value="1"/>
</dbReference>
<dbReference type="EMBL" id="JAYMYS010000007">
    <property type="protein sequence ID" value="KAK7386189.1"/>
    <property type="molecule type" value="Genomic_DNA"/>
</dbReference>
<reference evidence="6 7" key="1">
    <citation type="submission" date="2024-01" db="EMBL/GenBank/DDBJ databases">
        <title>The genomes of 5 underutilized Papilionoideae crops provide insights into root nodulation and disease resistanc.</title>
        <authorList>
            <person name="Jiang F."/>
        </authorList>
    </citation>
    <scope>NUCLEOTIDE SEQUENCE [LARGE SCALE GENOMIC DNA]</scope>
    <source>
        <strain evidence="6">DUOXIRENSHENG_FW03</strain>
        <tissue evidence="6">Leaves</tissue>
    </source>
</reference>
<gene>
    <name evidence="6" type="ORF">VNO78_26226</name>
</gene>
<organism evidence="6 7">
    <name type="scientific">Psophocarpus tetragonolobus</name>
    <name type="common">Winged bean</name>
    <name type="synonym">Dolichos tetragonolobus</name>
    <dbReference type="NCBI Taxonomy" id="3891"/>
    <lineage>
        <taxon>Eukaryota</taxon>
        <taxon>Viridiplantae</taxon>
        <taxon>Streptophyta</taxon>
        <taxon>Embryophyta</taxon>
        <taxon>Tracheophyta</taxon>
        <taxon>Spermatophyta</taxon>
        <taxon>Magnoliopsida</taxon>
        <taxon>eudicotyledons</taxon>
        <taxon>Gunneridae</taxon>
        <taxon>Pentapetalae</taxon>
        <taxon>rosids</taxon>
        <taxon>fabids</taxon>
        <taxon>Fabales</taxon>
        <taxon>Fabaceae</taxon>
        <taxon>Papilionoideae</taxon>
        <taxon>50 kb inversion clade</taxon>
        <taxon>NPAAA clade</taxon>
        <taxon>indigoferoid/millettioid clade</taxon>
        <taxon>Phaseoleae</taxon>
        <taxon>Psophocarpus</taxon>
    </lineage>
</organism>
<dbReference type="InterPro" id="IPR035595">
    <property type="entry name" value="UDP_glycos_trans_CS"/>
</dbReference>
<dbReference type="Proteomes" id="UP001386955">
    <property type="component" value="Unassembled WGS sequence"/>
</dbReference>